<evidence type="ECO:0000313" key="2">
    <source>
        <dbReference type="EMBL" id="CAK7341903.1"/>
    </source>
</evidence>
<keyword evidence="1" id="KW-0808">Transferase</keyword>
<keyword evidence="1" id="KW-0963">Cytoplasm</keyword>
<dbReference type="PANTHER" id="PTHR11260">
    <property type="entry name" value="GLUTATHIONE S-TRANSFERASE, GST, SUPERFAMILY, GST DOMAIN CONTAINING"/>
    <property type="match status" value="1"/>
</dbReference>
<gene>
    <name evidence="2" type="ORF">DCAF_LOCUS16520</name>
</gene>
<dbReference type="InterPro" id="IPR036282">
    <property type="entry name" value="Glutathione-S-Trfase_C_sf"/>
</dbReference>
<dbReference type="Gene3D" id="1.20.1050.10">
    <property type="match status" value="1"/>
</dbReference>
<dbReference type="GO" id="GO:0006749">
    <property type="term" value="P:glutathione metabolic process"/>
    <property type="evidence" value="ECO:0007669"/>
    <property type="project" value="TreeGrafter"/>
</dbReference>
<comment type="subcellular location">
    <subcellularLocation>
        <location evidence="1">Cytoplasm</location>
        <location evidence="1">Cytosol</location>
    </subcellularLocation>
</comment>
<name>A0AAV1S1F8_9ROSI</name>
<proteinExistence type="inferred from homology"/>
<dbReference type="AlphaFoldDB" id="A0AAV1S1F8"/>
<dbReference type="SUPFAM" id="SSF47616">
    <property type="entry name" value="GST C-terminal domain-like"/>
    <property type="match status" value="1"/>
</dbReference>
<dbReference type="GO" id="GO:0004364">
    <property type="term" value="F:glutathione transferase activity"/>
    <property type="evidence" value="ECO:0007669"/>
    <property type="project" value="UniProtKB-UniRule"/>
</dbReference>
<dbReference type="InterPro" id="IPR045073">
    <property type="entry name" value="Omega/Tau-like"/>
</dbReference>
<comment type="caution">
    <text evidence="2">The sequence shown here is derived from an EMBL/GenBank/DDBJ whole genome shotgun (WGS) entry which is preliminary data.</text>
</comment>
<dbReference type="EC" id="2.5.1.18" evidence="1"/>
<dbReference type="GO" id="GO:0005829">
    <property type="term" value="C:cytosol"/>
    <property type="evidence" value="ECO:0007669"/>
    <property type="project" value="UniProtKB-SubCell"/>
</dbReference>
<keyword evidence="3" id="KW-1185">Reference proteome</keyword>
<evidence type="ECO:0000313" key="3">
    <source>
        <dbReference type="Proteomes" id="UP001314170"/>
    </source>
</evidence>
<comment type="catalytic activity">
    <reaction evidence="1">
        <text>RX + glutathione = an S-substituted glutathione + a halide anion + H(+)</text>
        <dbReference type="Rhea" id="RHEA:16437"/>
        <dbReference type="ChEBI" id="CHEBI:15378"/>
        <dbReference type="ChEBI" id="CHEBI:16042"/>
        <dbReference type="ChEBI" id="CHEBI:17792"/>
        <dbReference type="ChEBI" id="CHEBI:57925"/>
        <dbReference type="ChEBI" id="CHEBI:90779"/>
        <dbReference type="EC" id="2.5.1.18"/>
    </reaction>
</comment>
<accession>A0AAV1S1F8</accession>
<comment type="function">
    <text evidence="1">Is involved in the conjugation of reduced glutathione to a wide number of exogenous and endogenous hydrophobic electrophiles.</text>
</comment>
<dbReference type="PANTHER" id="PTHR11260:SF615">
    <property type="entry name" value="GLUTATHIONE S-TRANSFERASE U17"/>
    <property type="match status" value="1"/>
</dbReference>
<comment type="similarity">
    <text evidence="1">Belongs to the GST superfamily.</text>
</comment>
<organism evidence="2 3">
    <name type="scientific">Dovyalis caffra</name>
    <dbReference type="NCBI Taxonomy" id="77055"/>
    <lineage>
        <taxon>Eukaryota</taxon>
        <taxon>Viridiplantae</taxon>
        <taxon>Streptophyta</taxon>
        <taxon>Embryophyta</taxon>
        <taxon>Tracheophyta</taxon>
        <taxon>Spermatophyta</taxon>
        <taxon>Magnoliopsida</taxon>
        <taxon>eudicotyledons</taxon>
        <taxon>Gunneridae</taxon>
        <taxon>Pentapetalae</taxon>
        <taxon>rosids</taxon>
        <taxon>fabids</taxon>
        <taxon>Malpighiales</taxon>
        <taxon>Salicaceae</taxon>
        <taxon>Flacourtieae</taxon>
        <taxon>Dovyalis</taxon>
    </lineage>
</organism>
<sequence length="112" mass="13191">MANSDVKLKEAWPSSFMMRPRIALNIKSVEYKFLEENQDPKASFFLNQTMFPICESLVTVYVDEDWSSCPFILPSDPYDRAIARFWAAYLDEKWFPSMRSIAATKKGRHERR</sequence>
<dbReference type="Gene3D" id="3.40.30.10">
    <property type="entry name" value="Glutaredoxin"/>
    <property type="match status" value="1"/>
</dbReference>
<protein>
    <recommendedName>
        <fullName evidence="1">Glutathione S-transferase</fullName>
        <ecNumber evidence="1">2.5.1.18</ecNumber>
    </recommendedName>
</protein>
<dbReference type="EMBL" id="CAWUPB010001160">
    <property type="protein sequence ID" value="CAK7341903.1"/>
    <property type="molecule type" value="Genomic_DNA"/>
</dbReference>
<dbReference type="Proteomes" id="UP001314170">
    <property type="component" value="Unassembled WGS sequence"/>
</dbReference>
<evidence type="ECO:0000256" key="1">
    <source>
        <dbReference type="RuleBase" id="RU369102"/>
    </source>
</evidence>
<reference evidence="2 3" key="1">
    <citation type="submission" date="2024-01" db="EMBL/GenBank/DDBJ databases">
        <authorList>
            <person name="Waweru B."/>
        </authorList>
    </citation>
    <scope>NUCLEOTIDE SEQUENCE [LARGE SCALE GENOMIC DNA]</scope>
</reference>